<proteinExistence type="evidence at protein level"/>
<dbReference type="AlphaFoldDB" id="Q9TS82"/>
<dbReference type="EC" id="4.6.1.2"/>
<name>Q9TS82_BOVIN</name>
<dbReference type="GO" id="GO:0004383">
    <property type="term" value="F:guanylate cyclase activity"/>
    <property type="evidence" value="ECO:0007669"/>
    <property type="project" value="UniProtKB-EC"/>
</dbReference>
<reference key="1">
    <citation type="journal article" date="1994" name="Eur. J. Biochem.">
        <title>Bovine retinal rod guanyl cyclase represents a new N-glycosylated subtype of membrane-bound guanyl cyclases.</title>
        <authorList>
            <person name="Koch K.W."/>
            <person name="Stecher P."/>
            <person name="Kellner R."/>
        </authorList>
    </citation>
    <scope>PROTEIN SEQUENCE</scope>
</reference>
<accession>Q9TS82</accession>
<protein>
    <submittedName>
        <fullName>PARTICULATE guanyl cyclase</fullName>
        <ecNumber>4.6.1.2</ecNumber>
    </submittedName>
</protein>
<keyword id="KW-0903">Direct protein sequencing</keyword>
<organism>
    <name type="scientific">Bos taurus</name>
    <name type="common">Bovine</name>
    <dbReference type="NCBI Taxonomy" id="9913"/>
    <lineage>
        <taxon>Eukaryota</taxon>
        <taxon>Metazoa</taxon>
        <taxon>Chordata</taxon>
        <taxon>Craniata</taxon>
        <taxon>Vertebrata</taxon>
        <taxon>Euteleostomi</taxon>
        <taxon>Mammalia</taxon>
        <taxon>Eutheria</taxon>
        <taxon>Laurasiatheria</taxon>
        <taxon>Artiodactyla</taxon>
        <taxon>Ruminantia</taxon>
        <taxon>Pecora</taxon>
        <taxon>Bovidae</taxon>
        <taxon>Bovinae</taxon>
        <taxon>Bos</taxon>
    </lineage>
</organism>
<dbReference type="PIR" id="S45610">
    <property type="entry name" value="S45610"/>
</dbReference>
<sequence>FEVALLPEPCRTPGSLGAVSSALARHAAEIANMSLDILSAVGHF</sequence>